<dbReference type="GO" id="GO:0005975">
    <property type="term" value="P:carbohydrate metabolic process"/>
    <property type="evidence" value="ECO:0007669"/>
    <property type="project" value="InterPro"/>
</dbReference>
<dbReference type="SUPFAM" id="SSF51445">
    <property type="entry name" value="(Trans)glycosidases"/>
    <property type="match status" value="1"/>
</dbReference>
<dbReference type="InterPro" id="IPR040605">
    <property type="entry name" value="Glyco_hydro2_dom5"/>
</dbReference>
<dbReference type="Pfam" id="PF00754">
    <property type="entry name" value="F5_F8_type_C"/>
    <property type="match status" value="1"/>
</dbReference>
<feature type="domain" description="Glycoside hydrolase family 2" evidence="8">
    <location>
        <begin position="703"/>
        <end position="798"/>
    </location>
</feature>
<proteinExistence type="inferred from homology"/>
<dbReference type="PANTHER" id="PTHR42732:SF1">
    <property type="entry name" value="BETA-MANNOSIDASE"/>
    <property type="match status" value="1"/>
</dbReference>
<evidence type="ECO:0000256" key="1">
    <source>
        <dbReference type="ARBA" id="ARBA00007401"/>
    </source>
</evidence>
<reference evidence="10 11" key="1">
    <citation type="submission" date="2016-07" db="EMBL/GenBank/DDBJ databases">
        <title>Genome of Pelobium manganitolerans.</title>
        <authorList>
            <person name="Wu S."/>
            <person name="Wang G."/>
        </authorList>
    </citation>
    <scope>NUCLEOTIDE SEQUENCE [LARGE SCALE GENOMIC DNA]</scope>
    <source>
        <strain evidence="10 11">YS-25</strain>
    </source>
</reference>
<dbReference type="Pfam" id="PF18565">
    <property type="entry name" value="Glyco_hydro2_C5"/>
    <property type="match status" value="1"/>
</dbReference>
<dbReference type="InterPro" id="IPR054593">
    <property type="entry name" value="Beta-mannosidase-like_N2"/>
</dbReference>
<evidence type="ECO:0000259" key="8">
    <source>
        <dbReference type="Pfam" id="PF18565"/>
    </source>
</evidence>
<gene>
    <name evidence="10" type="ORF">BCY91_03010</name>
</gene>
<dbReference type="AlphaFoldDB" id="A0A419S717"/>
<dbReference type="OrthoDB" id="9801077at2"/>
<dbReference type="SUPFAM" id="SSF49785">
    <property type="entry name" value="Galactose-binding domain-like"/>
    <property type="match status" value="2"/>
</dbReference>
<evidence type="ECO:0000313" key="11">
    <source>
        <dbReference type="Proteomes" id="UP000283433"/>
    </source>
</evidence>
<keyword evidence="3" id="KW-0326">Glycosidase</keyword>
<dbReference type="InterPro" id="IPR000421">
    <property type="entry name" value="FA58C"/>
</dbReference>
<dbReference type="Pfam" id="PF00703">
    <property type="entry name" value="Glyco_hydro_2"/>
    <property type="match status" value="1"/>
</dbReference>
<dbReference type="InterPro" id="IPR036156">
    <property type="entry name" value="Beta-gal/glucu_dom_sf"/>
</dbReference>
<dbReference type="Gene3D" id="2.60.40.10">
    <property type="entry name" value="Immunoglobulins"/>
    <property type="match status" value="3"/>
</dbReference>
<dbReference type="SUPFAM" id="SSF49303">
    <property type="entry name" value="beta-Galactosidase/glucuronidase domain"/>
    <property type="match status" value="1"/>
</dbReference>
<evidence type="ECO:0000256" key="3">
    <source>
        <dbReference type="ARBA" id="ARBA00023295"/>
    </source>
</evidence>
<dbReference type="InterPro" id="IPR008979">
    <property type="entry name" value="Galactose-bd-like_sf"/>
</dbReference>
<keyword evidence="2" id="KW-0378">Hydrolase</keyword>
<feature type="chain" id="PRO_5019498507" evidence="4">
    <location>
        <begin position="24"/>
        <end position="990"/>
    </location>
</feature>
<dbReference type="GO" id="GO:0004553">
    <property type="term" value="F:hydrolase activity, hydrolyzing O-glycosyl compounds"/>
    <property type="evidence" value="ECO:0007669"/>
    <property type="project" value="InterPro"/>
</dbReference>
<protein>
    <submittedName>
        <fullName evidence="10">Beta-galactosidase</fullName>
    </submittedName>
</protein>
<accession>A0A419S717</accession>
<dbReference type="Pfam" id="PF22666">
    <property type="entry name" value="Glyco_hydro_2_N2"/>
    <property type="match status" value="1"/>
</dbReference>
<dbReference type="RefSeq" id="WP_120181324.1">
    <property type="nucleotide sequence ID" value="NZ_MBTA01000012.1"/>
</dbReference>
<feature type="domain" description="DUF4982" evidence="7">
    <location>
        <begin position="625"/>
        <end position="684"/>
    </location>
</feature>
<dbReference type="InterPro" id="IPR051913">
    <property type="entry name" value="GH2_Domain-Containing"/>
</dbReference>
<sequence length="990" mass="110471">MFKKLRFKTFLSVCVLSFVTALSFGQTGRAKYNFNPAWKFVKGDVEGAQALNFDDSKWQAVTLPSAWNEDSAFKVLINNLPTGIAWYRKHFKLPKGSENKKVFIEFEGLRQAGEVYLNGEFIGRHEDGIMAFGFDLSNKLNYKGDNVIAVRVDNSWDYREKATNSRFQWSDRNFNANYGGINKNVWLHITNKLYQTLPLYSDLQTTGVYVYAQDFNIDAKTATVHVESEVKNETGKAQTFGFEVEVKDADGKVVKTFKGENQNIAAGATATVKALAPMQNLNFWSWGYGYLYTVTAKLTQNGKVTDEVPVVTGFRKTAFKNGMVYLNDRVLLMKGYAQRTTNEWPAVGQSVPAWLSDYSNHLMVESNANLVRWMHITPWKQDVESCDRVGLIQAMPAGDSEADVTGVRWEQRVKVMRDATIYNRNAPSILFYESGNESISEAHMAEMKAIRDKYDPHGGRAAGSREMLDSKVAEYGGEMLYINKSANIPMWATEYSRDEGLRKYWDEFSPPYHKDGDGPLYKNESAAVYNRNQDSHAIEDIVRWYDFWRERPGTGKRVSAGGVNIIFSDSNTHHRGAENYRRSGEVDAMRIPKDGFYAHQVMWDGWVDVEHFRAHIMGHWNYKAGVVKNIYVVASGEKTELFINGKSKGFGERSSDFLFTFKNIAWEPGTIKAVTYSKDGKVLAEDEIKTAGEPVALKLTAMTHPDGVKADGSDLILAQVEVVDKDGNRCPTALNMINFDLSGEATWRGGIAQGPDNYILSKNLPVEGGVNRVFIRSSTNAGNIKLFAKSEGLQSAELNFKSVPVKVTDGLATVFPADGLKGKLERGPTPAGPSYKNIRKTLEIADITAGSNQSEARLSIDDNELSAWGNDGNLNTAWISYQFKDAARIDGVQLKLNNFRTRTYPIKISVDGNTVYEGVTARSLGYIDIPVKSTVGKSLKIELKALNSGKDDSNIQEEMGGKKLDDGIGGDDANKKGVLKIIEAEVYQNL</sequence>
<keyword evidence="11" id="KW-1185">Reference proteome</keyword>
<dbReference type="InterPro" id="IPR013783">
    <property type="entry name" value="Ig-like_fold"/>
</dbReference>
<dbReference type="InterPro" id="IPR032311">
    <property type="entry name" value="DUF4982"/>
</dbReference>
<dbReference type="Proteomes" id="UP000283433">
    <property type="component" value="Unassembled WGS sequence"/>
</dbReference>
<feature type="signal peptide" evidence="4">
    <location>
        <begin position="1"/>
        <end position="23"/>
    </location>
</feature>
<dbReference type="Gene3D" id="3.20.20.80">
    <property type="entry name" value="Glycosidases"/>
    <property type="match status" value="1"/>
</dbReference>
<evidence type="ECO:0000259" key="5">
    <source>
        <dbReference type="Pfam" id="PF00703"/>
    </source>
</evidence>
<dbReference type="Gene3D" id="2.60.120.260">
    <property type="entry name" value="Galactose-binding domain-like"/>
    <property type="match status" value="2"/>
</dbReference>
<evidence type="ECO:0000259" key="9">
    <source>
        <dbReference type="Pfam" id="PF22666"/>
    </source>
</evidence>
<dbReference type="Pfam" id="PF16355">
    <property type="entry name" value="DUF4982"/>
    <property type="match status" value="1"/>
</dbReference>
<dbReference type="InterPro" id="IPR017853">
    <property type="entry name" value="GH"/>
</dbReference>
<evidence type="ECO:0000256" key="2">
    <source>
        <dbReference type="ARBA" id="ARBA00022801"/>
    </source>
</evidence>
<evidence type="ECO:0000256" key="4">
    <source>
        <dbReference type="SAM" id="SignalP"/>
    </source>
</evidence>
<evidence type="ECO:0000313" key="10">
    <source>
        <dbReference type="EMBL" id="RKD17128.1"/>
    </source>
</evidence>
<comment type="caution">
    <text evidence="10">The sequence shown here is derived from an EMBL/GenBank/DDBJ whole genome shotgun (WGS) entry which is preliminary data.</text>
</comment>
<organism evidence="10 11">
    <name type="scientific">Pelobium manganitolerans</name>
    <dbReference type="NCBI Taxonomy" id="1842495"/>
    <lineage>
        <taxon>Bacteria</taxon>
        <taxon>Pseudomonadati</taxon>
        <taxon>Bacteroidota</taxon>
        <taxon>Sphingobacteriia</taxon>
        <taxon>Sphingobacteriales</taxon>
        <taxon>Sphingobacteriaceae</taxon>
        <taxon>Pelobium</taxon>
    </lineage>
</organism>
<dbReference type="EMBL" id="MBTA01000012">
    <property type="protein sequence ID" value="RKD17128.1"/>
    <property type="molecule type" value="Genomic_DNA"/>
</dbReference>
<feature type="domain" description="F5/8 type C" evidence="6">
    <location>
        <begin position="848"/>
        <end position="951"/>
    </location>
</feature>
<feature type="domain" description="Glycoside hydrolase family 2 immunoglobulin-like beta-sandwich" evidence="5">
    <location>
        <begin position="215"/>
        <end position="315"/>
    </location>
</feature>
<keyword evidence="4" id="KW-0732">Signal</keyword>
<evidence type="ECO:0000259" key="7">
    <source>
        <dbReference type="Pfam" id="PF16355"/>
    </source>
</evidence>
<name>A0A419S717_9SPHI</name>
<dbReference type="InterPro" id="IPR006102">
    <property type="entry name" value="Ig-like_GH2"/>
</dbReference>
<comment type="similarity">
    <text evidence="1">Belongs to the glycosyl hydrolase 2 family.</text>
</comment>
<evidence type="ECO:0000259" key="6">
    <source>
        <dbReference type="Pfam" id="PF00754"/>
    </source>
</evidence>
<feature type="domain" description="Beta-mannosidase-like galactose-binding" evidence="9">
    <location>
        <begin position="86"/>
        <end position="170"/>
    </location>
</feature>
<dbReference type="PANTHER" id="PTHR42732">
    <property type="entry name" value="BETA-GALACTOSIDASE"/>
    <property type="match status" value="1"/>
</dbReference>